<evidence type="ECO:0000313" key="4">
    <source>
        <dbReference type="Proteomes" id="UP000306973"/>
    </source>
</evidence>
<keyword evidence="4" id="KW-1185">Reference proteome</keyword>
<protein>
    <submittedName>
        <fullName evidence="3">DUF1311 domain-containing protein</fullName>
    </submittedName>
</protein>
<gene>
    <name evidence="3" type="ORF">FEI13_18165</name>
</gene>
<feature type="chain" id="PRO_5024307397" evidence="1">
    <location>
        <begin position="23"/>
        <end position="118"/>
    </location>
</feature>
<reference evidence="3 4" key="1">
    <citation type="journal article" date="2007" name="Int. J. Syst. Evol. Microbiol.">
        <title>Halomonas saccharevitans sp. nov., Halomonas arcis sp. nov. and Halomonas subterranea sp. nov., halophilic bacteria isolated from hypersaline environments of China.</title>
        <authorList>
            <person name="Xu X.W."/>
            <person name="Wu Y.H."/>
            <person name="Zhou Z."/>
            <person name="Wang C.S."/>
            <person name="Zhou Y.G."/>
            <person name="Zhang H.B."/>
            <person name="Wang Y."/>
            <person name="Wu M."/>
        </authorList>
    </citation>
    <scope>NUCLEOTIDE SEQUENCE [LARGE SCALE GENOMIC DNA]</scope>
    <source>
        <strain evidence="3 4">TBZ3</strain>
    </source>
</reference>
<dbReference type="AlphaFoldDB" id="A0A5R8M796"/>
<keyword evidence="1" id="KW-0732">Signal</keyword>
<dbReference type="Proteomes" id="UP000306973">
    <property type="component" value="Unassembled WGS sequence"/>
</dbReference>
<comment type="caution">
    <text evidence="3">The sequence shown here is derived from an EMBL/GenBank/DDBJ whole genome shotgun (WGS) entry which is preliminary data.</text>
</comment>
<feature type="signal peptide" evidence="1">
    <location>
        <begin position="1"/>
        <end position="22"/>
    </location>
</feature>
<dbReference type="Gene3D" id="1.20.1270.180">
    <property type="match status" value="1"/>
</dbReference>
<feature type="domain" description="Lysozyme inhibitor LprI-like N-terminal" evidence="2">
    <location>
        <begin position="28"/>
        <end position="114"/>
    </location>
</feature>
<dbReference type="OrthoDB" id="7340239at2"/>
<sequence length="118" mass="13647">MTMRLILSLLVVVFLNPSSVIAQSYCNGSNQRDANICAKQKWEIADQKLNQLWNEVKALADARGTGQVLLDEQRAWLRRRDAHCEPELEEGGSADYMFYWSCMEEQTLQRIEVLRALR</sequence>
<evidence type="ECO:0000256" key="1">
    <source>
        <dbReference type="SAM" id="SignalP"/>
    </source>
</evidence>
<organism evidence="3 4">
    <name type="scientific">Halomonas urmiana</name>
    <dbReference type="NCBI Taxonomy" id="490901"/>
    <lineage>
        <taxon>Bacteria</taxon>
        <taxon>Pseudomonadati</taxon>
        <taxon>Pseudomonadota</taxon>
        <taxon>Gammaproteobacteria</taxon>
        <taxon>Oceanospirillales</taxon>
        <taxon>Halomonadaceae</taxon>
        <taxon>Halomonas</taxon>
    </lineage>
</organism>
<name>A0A5R8M796_9GAMM</name>
<accession>A0A5R8M796</accession>
<evidence type="ECO:0000259" key="2">
    <source>
        <dbReference type="Pfam" id="PF07007"/>
    </source>
</evidence>
<evidence type="ECO:0000313" key="3">
    <source>
        <dbReference type="EMBL" id="TLF45444.1"/>
    </source>
</evidence>
<dbReference type="EMBL" id="VBUI01000045">
    <property type="protein sequence ID" value="TLF45444.1"/>
    <property type="molecule type" value="Genomic_DNA"/>
</dbReference>
<dbReference type="Pfam" id="PF07007">
    <property type="entry name" value="LprI"/>
    <property type="match status" value="1"/>
</dbReference>
<dbReference type="InterPro" id="IPR009739">
    <property type="entry name" value="LprI-like_N"/>
</dbReference>
<proteinExistence type="predicted"/>